<feature type="region of interest" description="Disordered" evidence="1">
    <location>
        <begin position="381"/>
        <end position="404"/>
    </location>
</feature>
<dbReference type="AlphaFoldDB" id="A0AAN6WFQ0"/>
<feature type="region of interest" description="Disordered" evidence="1">
    <location>
        <begin position="306"/>
        <end position="329"/>
    </location>
</feature>
<organism evidence="2 3">
    <name type="scientific">Triangularia setosa</name>
    <dbReference type="NCBI Taxonomy" id="2587417"/>
    <lineage>
        <taxon>Eukaryota</taxon>
        <taxon>Fungi</taxon>
        <taxon>Dikarya</taxon>
        <taxon>Ascomycota</taxon>
        <taxon>Pezizomycotina</taxon>
        <taxon>Sordariomycetes</taxon>
        <taxon>Sordariomycetidae</taxon>
        <taxon>Sordariales</taxon>
        <taxon>Podosporaceae</taxon>
        <taxon>Triangularia</taxon>
    </lineage>
</organism>
<dbReference type="Proteomes" id="UP001302321">
    <property type="component" value="Unassembled WGS sequence"/>
</dbReference>
<reference evidence="2" key="1">
    <citation type="journal article" date="2023" name="Mol. Phylogenet. Evol.">
        <title>Genome-scale phylogeny and comparative genomics of the fungal order Sordariales.</title>
        <authorList>
            <person name="Hensen N."/>
            <person name="Bonometti L."/>
            <person name="Westerberg I."/>
            <person name="Brannstrom I.O."/>
            <person name="Guillou S."/>
            <person name="Cros-Aarteil S."/>
            <person name="Calhoun S."/>
            <person name="Haridas S."/>
            <person name="Kuo A."/>
            <person name="Mondo S."/>
            <person name="Pangilinan J."/>
            <person name="Riley R."/>
            <person name="LaButti K."/>
            <person name="Andreopoulos B."/>
            <person name="Lipzen A."/>
            <person name="Chen C."/>
            <person name="Yan M."/>
            <person name="Daum C."/>
            <person name="Ng V."/>
            <person name="Clum A."/>
            <person name="Steindorff A."/>
            <person name="Ohm R.A."/>
            <person name="Martin F."/>
            <person name="Silar P."/>
            <person name="Natvig D.O."/>
            <person name="Lalanne C."/>
            <person name="Gautier V."/>
            <person name="Ament-Velasquez S.L."/>
            <person name="Kruys A."/>
            <person name="Hutchinson M.I."/>
            <person name="Powell A.J."/>
            <person name="Barry K."/>
            <person name="Miller A.N."/>
            <person name="Grigoriev I.V."/>
            <person name="Debuchy R."/>
            <person name="Gladieux P."/>
            <person name="Hiltunen Thoren M."/>
            <person name="Johannesson H."/>
        </authorList>
    </citation>
    <scope>NUCLEOTIDE SEQUENCE</scope>
    <source>
        <strain evidence="2">CBS 892.96</strain>
    </source>
</reference>
<evidence type="ECO:0000313" key="3">
    <source>
        <dbReference type="Proteomes" id="UP001302321"/>
    </source>
</evidence>
<protein>
    <submittedName>
        <fullName evidence="2">Uncharacterized protein</fullName>
    </submittedName>
</protein>
<name>A0AAN6WFQ0_9PEZI</name>
<feature type="region of interest" description="Disordered" evidence="1">
    <location>
        <begin position="433"/>
        <end position="464"/>
    </location>
</feature>
<sequence>MDDALHTTEFDLGSIEVTTPHSDLSAVLTCSCMLSLPDIWDHVPNAIELSEASSKGTIWVAKAGGGCQLDFSTLLNETSLDSTCLDSDTKVAISHLAAGCGIWQELGLDLRLKHAHQPGLDRNDPEAKYFLHHPDLSSSLIAPPELPVASFQGLKAEIHYRINMTYSKDEQTEAAEANRLALEDRMEEALTLLDIAFQKLIGIKKSIPGVRVTKTINDLPSLIDIAPAVWNLPYLQLMAVHAQMIPSLASSIARLKHSRSFSLRKKVESLMPGYMDSEIRDNEDEIEGEIRKRLWLRCQTGIRPDPIKKNNTAQTKLEEASQEETSQGQLGGLGFVEEKYDHPGREDALIRRPFINLHDYATTANQIAHCYDMPEGIYDGEDDNGCDNDNSSSETGSLPPCSSSDIAAIHSDNWQGSSEAEYFYIDSQGNVITLQHDSETEESEETGSDCSSSVDTMDIEHDPQ</sequence>
<evidence type="ECO:0000256" key="1">
    <source>
        <dbReference type="SAM" id="MobiDB-lite"/>
    </source>
</evidence>
<proteinExistence type="predicted"/>
<gene>
    <name evidence="2" type="ORF">QBC36DRAFT_356274</name>
</gene>
<keyword evidence="3" id="KW-1185">Reference proteome</keyword>
<reference evidence="2" key="2">
    <citation type="submission" date="2023-05" db="EMBL/GenBank/DDBJ databases">
        <authorList>
            <consortium name="Lawrence Berkeley National Laboratory"/>
            <person name="Steindorff A."/>
            <person name="Hensen N."/>
            <person name="Bonometti L."/>
            <person name="Westerberg I."/>
            <person name="Brannstrom I.O."/>
            <person name="Guillou S."/>
            <person name="Cros-Aarteil S."/>
            <person name="Calhoun S."/>
            <person name="Haridas S."/>
            <person name="Kuo A."/>
            <person name="Mondo S."/>
            <person name="Pangilinan J."/>
            <person name="Riley R."/>
            <person name="Labutti K."/>
            <person name="Andreopoulos B."/>
            <person name="Lipzen A."/>
            <person name="Chen C."/>
            <person name="Yanf M."/>
            <person name="Daum C."/>
            <person name="Ng V."/>
            <person name="Clum A."/>
            <person name="Ohm R."/>
            <person name="Martin F."/>
            <person name="Silar P."/>
            <person name="Natvig D."/>
            <person name="Lalanne C."/>
            <person name="Gautier V."/>
            <person name="Ament-Velasquez S.L."/>
            <person name="Kruys A."/>
            <person name="Hutchinson M.I."/>
            <person name="Powell A.J."/>
            <person name="Barry K."/>
            <person name="Miller A.N."/>
            <person name="Grigoriev I.V."/>
            <person name="Debuchy R."/>
            <person name="Gladieux P."/>
            <person name="Thoren M.H."/>
            <person name="Johannesson H."/>
        </authorList>
    </citation>
    <scope>NUCLEOTIDE SEQUENCE</scope>
    <source>
        <strain evidence="2">CBS 892.96</strain>
    </source>
</reference>
<evidence type="ECO:0000313" key="2">
    <source>
        <dbReference type="EMBL" id="KAK4180331.1"/>
    </source>
</evidence>
<comment type="caution">
    <text evidence="2">The sequence shown here is derived from an EMBL/GenBank/DDBJ whole genome shotgun (WGS) entry which is preliminary data.</text>
</comment>
<dbReference type="EMBL" id="MU866100">
    <property type="protein sequence ID" value="KAK4180331.1"/>
    <property type="molecule type" value="Genomic_DNA"/>
</dbReference>
<accession>A0AAN6WFQ0</accession>